<dbReference type="Gene3D" id="1.10.630.10">
    <property type="entry name" value="Cytochrome P450"/>
    <property type="match status" value="1"/>
</dbReference>
<accession>A0ABV9W0C7</accession>
<reference evidence="4" key="1">
    <citation type="journal article" date="2019" name="Int. J. Syst. Evol. Microbiol.">
        <title>The Global Catalogue of Microorganisms (GCM) 10K type strain sequencing project: providing services to taxonomists for standard genome sequencing and annotation.</title>
        <authorList>
            <consortium name="The Broad Institute Genomics Platform"/>
            <consortium name="The Broad Institute Genome Sequencing Center for Infectious Disease"/>
            <person name="Wu L."/>
            <person name="Ma J."/>
        </authorList>
    </citation>
    <scope>NUCLEOTIDE SEQUENCE [LARGE SCALE GENOMIC DNA]</scope>
    <source>
        <strain evidence="4">CGMCC 4.7152</strain>
    </source>
</reference>
<dbReference type="InterPro" id="IPR002397">
    <property type="entry name" value="Cyt_P450_B"/>
</dbReference>
<dbReference type="InterPro" id="IPR001128">
    <property type="entry name" value="Cyt_P450"/>
</dbReference>
<dbReference type="Proteomes" id="UP001595912">
    <property type="component" value="Unassembled WGS sequence"/>
</dbReference>
<sequence>MTLPTGRTAWLVLGHDYLRQILADSRVSVNRLNPAYPHLVEMDERAMGAISLVSRSLVGLDPPEHTVHRRMLINEFTVKKLAAMRPRIQGIVDECIDNLLKQEQPTDLVTALSLPVPSLVICDLLGVPYTDHGFFQQSTLVAFNRKSTQAERMQAGAGLLMYMDKLVTDKEAAPTDEDLIGRLITKYREAGIYEHPHLVGLSMLLLMAGFETTANMISLGTLSFMENPDQLAKLTNDGTLATRAVDELLRYLSIVDVSGGSRFALEDIEIGGVTIRKGDGIIALLSGANRDPGHYEHPDTFDIDRGAKSHVAFGYGVHQCLGQNLARLELEVVYQTLFARVPTLRLAVPMSDLPLKDEASIYGLAEMPVAW</sequence>
<proteinExistence type="inferred from homology"/>
<dbReference type="PROSITE" id="PS00086">
    <property type="entry name" value="CYTOCHROME_P450"/>
    <property type="match status" value="1"/>
</dbReference>
<keyword evidence="2" id="KW-0503">Monooxygenase</keyword>
<dbReference type="GO" id="GO:0016491">
    <property type="term" value="F:oxidoreductase activity"/>
    <property type="evidence" value="ECO:0007669"/>
    <property type="project" value="UniProtKB-KW"/>
</dbReference>
<dbReference type="CDD" id="cd11030">
    <property type="entry name" value="CYP105-like"/>
    <property type="match status" value="1"/>
</dbReference>
<dbReference type="PANTHER" id="PTHR46696">
    <property type="entry name" value="P450, PUTATIVE (EUROFUNG)-RELATED"/>
    <property type="match status" value="1"/>
</dbReference>
<dbReference type="Pfam" id="PF00067">
    <property type="entry name" value="p450"/>
    <property type="match status" value="1"/>
</dbReference>
<dbReference type="SUPFAM" id="SSF48264">
    <property type="entry name" value="Cytochrome P450"/>
    <property type="match status" value="1"/>
</dbReference>
<keyword evidence="2 3" id="KW-0560">Oxidoreductase</keyword>
<comment type="caution">
    <text evidence="3">The sequence shown here is derived from an EMBL/GenBank/DDBJ whole genome shotgun (WGS) entry which is preliminary data.</text>
</comment>
<dbReference type="RefSeq" id="WP_380118262.1">
    <property type="nucleotide sequence ID" value="NZ_JBHSIU010000034.1"/>
</dbReference>
<evidence type="ECO:0000256" key="1">
    <source>
        <dbReference type="ARBA" id="ARBA00010617"/>
    </source>
</evidence>
<evidence type="ECO:0000313" key="3">
    <source>
        <dbReference type="EMBL" id="MFC5001325.1"/>
    </source>
</evidence>
<gene>
    <name evidence="3" type="ORF">ACFPIJ_26265</name>
</gene>
<dbReference type="PANTHER" id="PTHR46696:SF1">
    <property type="entry name" value="CYTOCHROME P450 YJIB-RELATED"/>
    <property type="match status" value="1"/>
</dbReference>
<dbReference type="PRINTS" id="PR00385">
    <property type="entry name" value="P450"/>
</dbReference>
<keyword evidence="2" id="KW-0408">Iron</keyword>
<keyword evidence="2" id="KW-0349">Heme</keyword>
<keyword evidence="2" id="KW-0479">Metal-binding</keyword>
<dbReference type="EC" id="1.14.-.-" evidence="3"/>
<evidence type="ECO:0000256" key="2">
    <source>
        <dbReference type="RuleBase" id="RU000461"/>
    </source>
</evidence>
<keyword evidence="4" id="KW-1185">Reference proteome</keyword>
<protein>
    <submittedName>
        <fullName evidence="3">Cytochrome P450</fullName>
        <ecNumber evidence="3">1.14.-.-</ecNumber>
    </submittedName>
</protein>
<organism evidence="3 4">
    <name type="scientific">Dactylosporangium cerinum</name>
    <dbReference type="NCBI Taxonomy" id="1434730"/>
    <lineage>
        <taxon>Bacteria</taxon>
        <taxon>Bacillati</taxon>
        <taxon>Actinomycetota</taxon>
        <taxon>Actinomycetes</taxon>
        <taxon>Micromonosporales</taxon>
        <taxon>Micromonosporaceae</taxon>
        <taxon>Dactylosporangium</taxon>
    </lineage>
</organism>
<dbReference type="InterPro" id="IPR017972">
    <property type="entry name" value="Cyt_P450_CS"/>
</dbReference>
<dbReference type="InterPro" id="IPR036396">
    <property type="entry name" value="Cyt_P450_sf"/>
</dbReference>
<dbReference type="EMBL" id="JBHSIU010000034">
    <property type="protein sequence ID" value="MFC5001325.1"/>
    <property type="molecule type" value="Genomic_DNA"/>
</dbReference>
<dbReference type="PRINTS" id="PR00359">
    <property type="entry name" value="BP450"/>
</dbReference>
<evidence type="ECO:0000313" key="4">
    <source>
        <dbReference type="Proteomes" id="UP001595912"/>
    </source>
</evidence>
<name>A0ABV9W0C7_9ACTN</name>
<comment type="similarity">
    <text evidence="1 2">Belongs to the cytochrome P450 family.</text>
</comment>